<keyword evidence="4" id="KW-1185">Reference proteome</keyword>
<evidence type="ECO:0000313" key="3">
    <source>
        <dbReference type="EMBL" id="AND71140.1"/>
    </source>
</evidence>
<name>A0A160N570_9GAMM</name>
<reference evidence="3 4" key="1">
    <citation type="submission" date="2016-02" db="EMBL/GenBank/DDBJ databases">
        <title>Complete genome sequencing and analysis of ATSB10, Dyella thiooxydans isolated from rhizosphere soil of sunflower (Helianthus annuus L.).</title>
        <authorList>
            <person name="Lee Y."/>
            <person name="Hwangbo K."/>
            <person name="Chung H."/>
            <person name="Yoo J."/>
            <person name="Kim K.Y."/>
            <person name="Sa T.M."/>
            <person name="Um Y."/>
            <person name="Madhaiyan M."/>
        </authorList>
    </citation>
    <scope>NUCLEOTIDE SEQUENCE [LARGE SCALE GENOMIC DNA]</scope>
    <source>
        <strain evidence="3 4">ATSB10</strain>
    </source>
</reference>
<dbReference type="PANTHER" id="PTHR34978">
    <property type="entry name" value="POSSIBLE SENSOR-TRANSDUCER PROTEIN BLAR"/>
    <property type="match status" value="1"/>
</dbReference>
<dbReference type="PANTHER" id="PTHR34978:SF3">
    <property type="entry name" value="SLR0241 PROTEIN"/>
    <property type="match status" value="1"/>
</dbReference>
<evidence type="ECO:0000256" key="1">
    <source>
        <dbReference type="SAM" id="Phobius"/>
    </source>
</evidence>
<dbReference type="STRING" id="445710.ATSB10_36860"/>
<accession>A0A160N570</accession>
<dbReference type="CDD" id="cd07341">
    <property type="entry name" value="M56_BlaR1_MecR1_like"/>
    <property type="match status" value="1"/>
</dbReference>
<dbReference type="EMBL" id="CP014841">
    <property type="protein sequence ID" value="AND71140.1"/>
    <property type="molecule type" value="Genomic_DNA"/>
</dbReference>
<feature type="domain" description="Peptidase M56" evidence="2">
    <location>
        <begin position="150"/>
        <end position="273"/>
    </location>
</feature>
<evidence type="ECO:0000259" key="2">
    <source>
        <dbReference type="Pfam" id="PF05569"/>
    </source>
</evidence>
<sequence>MIAWMIYATLVALALSAAAFTAERAARVRRKATRRVWLAAMLGSLALPALISSVTLRLPGMLQSGAMPPPVVLRDVTSIPMPALLMPLDGSQPYGAPDPVAMWLRTGWLVLSLLALCALLVGAALLQRRKRGWREATMCGERVLVAADAGPAVAGLWQPRIVVPGWLLQASEQQQRDVLAHERSHLEAGDPRLIALAVTLLALMPWNPLLWWQFRRLRRAIEVDCDARVLRGGRDPVAYCETLLQVGQCQSSRIGLVPAMSESGSFLEQRIKLMLTKRNKWAGVSALVLVCASFGMTVFAAQVTPPGGAAPEVKDAVTLPPTVLDRYVGFYKIGAISRVAVTRSGNGLVIAISAQMAAPRPFYAVPLGADRFAVQGKPAIAHFVMDASGHAQRMVLEMHGETVLDTQRIDASEAGRIDAALAKRIRDEQPYPGSLKALQLLLRDPFDGAGMSKDLARIRQKQRTSREQYLAELGPVLSYTFTGVNQYGDDVYSVKHAHGTETIALVVDPDGTLARAFRHR</sequence>
<feature type="transmembrane region" description="Helical" evidence="1">
    <location>
        <begin position="108"/>
        <end position="127"/>
    </location>
</feature>
<dbReference type="InterPro" id="IPR008756">
    <property type="entry name" value="Peptidase_M56"/>
</dbReference>
<dbReference type="KEGG" id="dtx:ATSB10_36860"/>
<evidence type="ECO:0000313" key="4">
    <source>
        <dbReference type="Proteomes" id="UP000077255"/>
    </source>
</evidence>
<organism evidence="3 4">
    <name type="scientific">Dyella thiooxydans</name>
    <dbReference type="NCBI Taxonomy" id="445710"/>
    <lineage>
        <taxon>Bacteria</taxon>
        <taxon>Pseudomonadati</taxon>
        <taxon>Pseudomonadota</taxon>
        <taxon>Gammaproteobacteria</taxon>
        <taxon>Lysobacterales</taxon>
        <taxon>Rhodanobacteraceae</taxon>
        <taxon>Dyella</taxon>
    </lineage>
</organism>
<dbReference type="PATRIC" id="fig|445710.3.peg.3684"/>
<feature type="transmembrane region" description="Helical" evidence="1">
    <location>
        <begin position="281"/>
        <end position="301"/>
    </location>
</feature>
<protein>
    <recommendedName>
        <fullName evidence="2">Peptidase M56 domain-containing protein</fullName>
    </recommendedName>
</protein>
<feature type="transmembrane region" description="Helical" evidence="1">
    <location>
        <begin position="35"/>
        <end position="59"/>
    </location>
</feature>
<keyword evidence="1" id="KW-0812">Transmembrane</keyword>
<dbReference type="RefSeq" id="WP_063674087.1">
    <property type="nucleotide sequence ID" value="NZ_CP014841.1"/>
</dbReference>
<keyword evidence="1" id="KW-1133">Transmembrane helix</keyword>
<dbReference type="Pfam" id="PF05569">
    <property type="entry name" value="Peptidase_M56"/>
    <property type="match status" value="1"/>
</dbReference>
<keyword evidence="1" id="KW-0472">Membrane</keyword>
<dbReference type="InterPro" id="IPR052173">
    <property type="entry name" value="Beta-lactam_resp_regulator"/>
</dbReference>
<dbReference type="AlphaFoldDB" id="A0A160N570"/>
<dbReference type="Proteomes" id="UP000077255">
    <property type="component" value="Chromosome"/>
</dbReference>
<gene>
    <name evidence="3" type="ORF">ATSB10_36860</name>
</gene>
<dbReference type="OrthoDB" id="8708575at2"/>
<proteinExistence type="predicted"/>